<evidence type="ECO:0000256" key="3">
    <source>
        <dbReference type="ARBA" id="ARBA00023014"/>
    </source>
</evidence>
<accession>A0A0A1YZC4</accession>
<dbReference type="OrthoDB" id="9808559at2"/>
<evidence type="ECO:0000256" key="1">
    <source>
        <dbReference type="ARBA" id="ARBA00022723"/>
    </source>
</evidence>
<dbReference type="GO" id="GO:0051536">
    <property type="term" value="F:iron-sulfur cluster binding"/>
    <property type="evidence" value="ECO:0007669"/>
    <property type="project" value="UniProtKB-KW"/>
</dbReference>
<dbReference type="EMBL" id="ASGY01000090">
    <property type="protein sequence ID" value="KGE67410.1"/>
    <property type="molecule type" value="Genomic_DNA"/>
</dbReference>
<dbReference type="RefSeq" id="WP_033897166.1">
    <property type="nucleotide sequence ID" value="NZ_ASGY01000090.1"/>
</dbReference>
<keyword evidence="1" id="KW-0479">Metal-binding</keyword>
<evidence type="ECO:0000313" key="6">
    <source>
        <dbReference type="Proteomes" id="UP000030060"/>
    </source>
</evidence>
<dbReference type="PANTHER" id="PTHR43122">
    <property type="entry name" value="FERREDOXIN SUBUNIT OF PYRUVATE:FLAVODOXIN OXIDOREDUCTASE-RELATED"/>
    <property type="match status" value="1"/>
</dbReference>
<organism evidence="5 6">
    <name type="scientific">Pseudomonas fluorescens LMG 5329</name>
    <dbReference type="NCBI Taxonomy" id="1324332"/>
    <lineage>
        <taxon>Bacteria</taxon>
        <taxon>Pseudomonadati</taxon>
        <taxon>Pseudomonadota</taxon>
        <taxon>Gammaproteobacteria</taxon>
        <taxon>Pseudomonadales</taxon>
        <taxon>Pseudomonadaceae</taxon>
        <taxon>Pseudomonas</taxon>
    </lineage>
</organism>
<dbReference type="Proteomes" id="UP000030060">
    <property type="component" value="Unassembled WGS sequence"/>
</dbReference>
<comment type="caution">
    <text evidence="5">The sequence shown here is derived from an EMBL/GenBank/DDBJ whole genome shotgun (WGS) entry which is preliminary data.</text>
</comment>
<keyword evidence="2" id="KW-0408">Iron</keyword>
<gene>
    <name evidence="5" type="ORF">K814_0113460</name>
</gene>
<evidence type="ECO:0000256" key="2">
    <source>
        <dbReference type="ARBA" id="ARBA00023004"/>
    </source>
</evidence>
<dbReference type="InterPro" id="IPR017900">
    <property type="entry name" value="4Fe4S_Fe_S_CS"/>
</dbReference>
<dbReference type="SUPFAM" id="SSF54862">
    <property type="entry name" value="4Fe-4S ferredoxins"/>
    <property type="match status" value="1"/>
</dbReference>
<evidence type="ECO:0000259" key="4">
    <source>
        <dbReference type="PROSITE" id="PS51379"/>
    </source>
</evidence>
<feature type="domain" description="4Fe-4S ferredoxin-type" evidence="4">
    <location>
        <begin position="1"/>
        <end position="30"/>
    </location>
</feature>
<dbReference type="Pfam" id="PF00037">
    <property type="entry name" value="Fer4"/>
    <property type="match status" value="1"/>
</dbReference>
<dbReference type="PANTHER" id="PTHR43122:SF1">
    <property type="entry name" value="IRON-SULFUR-BINDING PROTEIN"/>
    <property type="match status" value="1"/>
</dbReference>
<dbReference type="Gene3D" id="3.30.70.20">
    <property type="match status" value="1"/>
</dbReference>
<sequence length="121" mass="13397">MIELIYSDLCNGCGQCVAVCPTNVLAADTAGKPLIADQHACQTCFMCELYCSSDALYVDPDVEHLRHPDPVAVREAGLLGQYRRDSGWDEWADDPAHRNEHWRMDGIFALARTPSTNAISE</sequence>
<keyword evidence="3" id="KW-0411">Iron-sulfur</keyword>
<dbReference type="PROSITE" id="PS00198">
    <property type="entry name" value="4FE4S_FER_1"/>
    <property type="match status" value="1"/>
</dbReference>
<reference evidence="5 6" key="1">
    <citation type="journal article" date="2013" name="Genome Announc.">
        <title>Draft Genome Sequence of Pseudomonas fluorescens LMG 5329, a White Line-Inducing Principle-Producing Bioindicator for the Mushroom Pathogen Pseudomonas tolaasii.</title>
        <authorList>
            <person name="Ghequire M.G."/>
            <person name="Rokni-Zadeh H."/>
            <person name="Zarrineh P."/>
            <person name="De Mot R."/>
        </authorList>
    </citation>
    <scope>NUCLEOTIDE SEQUENCE [LARGE SCALE GENOMIC DNA]</scope>
    <source>
        <strain evidence="5 6">LMG 5329</strain>
    </source>
</reference>
<dbReference type="InterPro" id="IPR017896">
    <property type="entry name" value="4Fe4S_Fe-S-bd"/>
</dbReference>
<protein>
    <submittedName>
        <fullName evidence="5">Ferredoxin</fullName>
    </submittedName>
</protein>
<dbReference type="GO" id="GO:0046872">
    <property type="term" value="F:metal ion binding"/>
    <property type="evidence" value="ECO:0007669"/>
    <property type="project" value="UniProtKB-KW"/>
</dbReference>
<feature type="domain" description="4Fe-4S ferredoxin-type" evidence="4">
    <location>
        <begin position="31"/>
        <end position="61"/>
    </location>
</feature>
<name>A0A0A1YZC4_PSEFL</name>
<evidence type="ECO:0000313" key="5">
    <source>
        <dbReference type="EMBL" id="KGE67410.1"/>
    </source>
</evidence>
<dbReference type="AlphaFoldDB" id="A0A0A1YZC4"/>
<proteinExistence type="predicted"/>
<dbReference type="PROSITE" id="PS51379">
    <property type="entry name" value="4FE4S_FER_2"/>
    <property type="match status" value="2"/>
</dbReference>